<gene>
    <name evidence="2" type="ORF">Fcan01_11881</name>
</gene>
<keyword evidence="1" id="KW-0472">Membrane</keyword>
<protein>
    <recommendedName>
        <fullName evidence="4">DUF2975 domain-containing protein</fullName>
    </recommendedName>
</protein>
<feature type="transmembrane region" description="Helical" evidence="1">
    <location>
        <begin position="12"/>
        <end position="35"/>
    </location>
</feature>
<keyword evidence="1" id="KW-1133">Transmembrane helix</keyword>
<evidence type="ECO:0000313" key="3">
    <source>
        <dbReference type="Proteomes" id="UP000198287"/>
    </source>
</evidence>
<keyword evidence="1" id="KW-0812">Transmembrane</keyword>
<evidence type="ECO:0000256" key="1">
    <source>
        <dbReference type="SAM" id="Phobius"/>
    </source>
</evidence>
<reference evidence="2 3" key="1">
    <citation type="submission" date="2015-12" db="EMBL/GenBank/DDBJ databases">
        <title>The genome of Folsomia candida.</title>
        <authorList>
            <person name="Faddeeva A."/>
            <person name="Derks M.F."/>
            <person name="Anvar Y."/>
            <person name="Smit S."/>
            <person name="Van Straalen N."/>
            <person name="Roelofs D."/>
        </authorList>
    </citation>
    <scope>NUCLEOTIDE SEQUENCE [LARGE SCALE GENOMIC DNA]</scope>
    <source>
        <strain evidence="2 3">VU population</strain>
        <tissue evidence="2">Whole body</tissue>
    </source>
</reference>
<comment type="caution">
    <text evidence="2">The sequence shown here is derived from an EMBL/GenBank/DDBJ whole genome shotgun (WGS) entry which is preliminary data.</text>
</comment>
<feature type="transmembrane region" description="Helical" evidence="1">
    <location>
        <begin position="101"/>
        <end position="125"/>
    </location>
</feature>
<accession>A0A226EAI2</accession>
<organism evidence="2 3">
    <name type="scientific">Folsomia candida</name>
    <name type="common">Springtail</name>
    <dbReference type="NCBI Taxonomy" id="158441"/>
    <lineage>
        <taxon>Eukaryota</taxon>
        <taxon>Metazoa</taxon>
        <taxon>Ecdysozoa</taxon>
        <taxon>Arthropoda</taxon>
        <taxon>Hexapoda</taxon>
        <taxon>Collembola</taxon>
        <taxon>Entomobryomorpha</taxon>
        <taxon>Isotomoidea</taxon>
        <taxon>Isotomidae</taxon>
        <taxon>Proisotominae</taxon>
        <taxon>Folsomia</taxon>
    </lineage>
</organism>
<proteinExistence type="predicted"/>
<dbReference type="EMBL" id="LNIX01000005">
    <property type="protein sequence ID" value="OXA54420.1"/>
    <property type="molecule type" value="Genomic_DNA"/>
</dbReference>
<name>A0A226EAI2_FOLCA</name>
<evidence type="ECO:0000313" key="2">
    <source>
        <dbReference type="EMBL" id="OXA54420.1"/>
    </source>
</evidence>
<dbReference type="Proteomes" id="UP000198287">
    <property type="component" value="Unassembled WGS sequence"/>
</dbReference>
<feature type="transmembrane region" description="Helical" evidence="1">
    <location>
        <begin position="131"/>
        <end position="153"/>
    </location>
</feature>
<evidence type="ECO:0008006" key="4">
    <source>
        <dbReference type="Google" id="ProtNLM"/>
    </source>
</evidence>
<feature type="transmembrane region" description="Helical" evidence="1">
    <location>
        <begin position="55"/>
        <end position="80"/>
    </location>
</feature>
<dbReference type="AlphaFoldDB" id="A0A226EAI2"/>
<keyword evidence="3" id="KW-1185">Reference proteome</keyword>
<sequence>MGDSKYNVVSKFVAILDLLLSIAILLWIGWNIFLGDEFLSLPSDGKKKKEQTDKIPMVVIPMLSLLIGGLGVIFAIKLLNATDSEVSGAMTQIHKRGTIRNWIKVSICICICILILVTIIAMISGGLSPTIVGGSVVAVLFKVFGISVVYLFYKDLEINSDIEGVE</sequence>